<gene>
    <name evidence="1" type="ORF">B0T24DRAFT_377466</name>
</gene>
<dbReference type="AlphaFoldDB" id="A0AAE0N1Q6"/>
<dbReference type="EMBL" id="JAULSN010000007">
    <property type="protein sequence ID" value="KAK3367005.1"/>
    <property type="molecule type" value="Genomic_DNA"/>
</dbReference>
<keyword evidence="2" id="KW-1185">Reference proteome</keyword>
<comment type="caution">
    <text evidence="1">The sequence shown here is derived from an EMBL/GenBank/DDBJ whole genome shotgun (WGS) entry which is preliminary data.</text>
</comment>
<sequence>MWAFYVVISLYFGPQSRLSLESGTDASLFCRRRGNPIRVIWLPVRTFFDAALAMQAHNHDVLGRGSPLLRSFPFLGYLLSRHQIQQVPSILPSAGYRIALRIHRCSTNVGVASSIGEKRAPSGRLRSLEAELASGSWSMGYNLKDCYDLASPPIQDDLGQSL</sequence>
<proteinExistence type="predicted"/>
<accession>A0AAE0N1Q6</accession>
<organism evidence="1 2">
    <name type="scientific">Lasiosphaeria ovina</name>
    <dbReference type="NCBI Taxonomy" id="92902"/>
    <lineage>
        <taxon>Eukaryota</taxon>
        <taxon>Fungi</taxon>
        <taxon>Dikarya</taxon>
        <taxon>Ascomycota</taxon>
        <taxon>Pezizomycotina</taxon>
        <taxon>Sordariomycetes</taxon>
        <taxon>Sordariomycetidae</taxon>
        <taxon>Sordariales</taxon>
        <taxon>Lasiosphaeriaceae</taxon>
        <taxon>Lasiosphaeria</taxon>
    </lineage>
</organism>
<evidence type="ECO:0000313" key="1">
    <source>
        <dbReference type="EMBL" id="KAK3367005.1"/>
    </source>
</evidence>
<protein>
    <submittedName>
        <fullName evidence="1">Uncharacterized protein</fullName>
    </submittedName>
</protein>
<evidence type="ECO:0000313" key="2">
    <source>
        <dbReference type="Proteomes" id="UP001287356"/>
    </source>
</evidence>
<name>A0AAE0N1Q6_9PEZI</name>
<dbReference type="Proteomes" id="UP001287356">
    <property type="component" value="Unassembled WGS sequence"/>
</dbReference>
<reference evidence="1" key="2">
    <citation type="submission" date="2023-06" db="EMBL/GenBank/DDBJ databases">
        <authorList>
            <consortium name="Lawrence Berkeley National Laboratory"/>
            <person name="Haridas S."/>
            <person name="Hensen N."/>
            <person name="Bonometti L."/>
            <person name="Westerberg I."/>
            <person name="Brannstrom I.O."/>
            <person name="Guillou S."/>
            <person name="Cros-Aarteil S."/>
            <person name="Calhoun S."/>
            <person name="Kuo A."/>
            <person name="Mondo S."/>
            <person name="Pangilinan J."/>
            <person name="Riley R."/>
            <person name="Labutti K."/>
            <person name="Andreopoulos B."/>
            <person name="Lipzen A."/>
            <person name="Chen C."/>
            <person name="Yanf M."/>
            <person name="Daum C."/>
            <person name="Ng V."/>
            <person name="Clum A."/>
            <person name="Steindorff A."/>
            <person name="Ohm R."/>
            <person name="Martin F."/>
            <person name="Silar P."/>
            <person name="Natvig D."/>
            <person name="Lalanne C."/>
            <person name="Gautier V."/>
            <person name="Ament-Velasquez S.L."/>
            <person name="Kruys A."/>
            <person name="Hutchinson M.I."/>
            <person name="Powell A.J."/>
            <person name="Barry K."/>
            <person name="Miller A.N."/>
            <person name="Grigoriev I.V."/>
            <person name="Debuchy R."/>
            <person name="Gladieux P."/>
            <person name="Thoren M.H."/>
            <person name="Johannesson H."/>
        </authorList>
    </citation>
    <scope>NUCLEOTIDE SEQUENCE</scope>
    <source>
        <strain evidence="1">CBS 958.72</strain>
    </source>
</reference>
<reference evidence="1" key="1">
    <citation type="journal article" date="2023" name="Mol. Phylogenet. Evol.">
        <title>Genome-scale phylogeny and comparative genomics of the fungal order Sordariales.</title>
        <authorList>
            <person name="Hensen N."/>
            <person name="Bonometti L."/>
            <person name="Westerberg I."/>
            <person name="Brannstrom I.O."/>
            <person name="Guillou S."/>
            <person name="Cros-Aarteil S."/>
            <person name="Calhoun S."/>
            <person name="Haridas S."/>
            <person name="Kuo A."/>
            <person name="Mondo S."/>
            <person name="Pangilinan J."/>
            <person name="Riley R."/>
            <person name="LaButti K."/>
            <person name="Andreopoulos B."/>
            <person name="Lipzen A."/>
            <person name="Chen C."/>
            <person name="Yan M."/>
            <person name="Daum C."/>
            <person name="Ng V."/>
            <person name="Clum A."/>
            <person name="Steindorff A."/>
            <person name="Ohm R.A."/>
            <person name="Martin F."/>
            <person name="Silar P."/>
            <person name="Natvig D.O."/>
            <person name="Lalanne C."/>
            <person name="Gautier V."/>
            <person name="Ament-Velasquez S.L."/>
            <person name="Kruys A."/>
            <person name="Hutchinson M.I."/>
            <person name="Powell A.J."/>
            <person name="Barry K."/>
            <person name="Miller A.N."/>
            <person name="Grigoriev I.V."/>
            <person name="Debuchy R."/>
            <person name="Gladieux P."/>
            <person name="Hiltunen Thoren M."/>
            <person name="Johannesson H."/>
        </authorList>
    </citation>
    <scope>NUCLEOTIDE SEQUENCE</scope>
    <source>
        <strain evidence="1">CBS 958.72</strain>
    </source>
</reference>